<protein>
    <submittedName>
        <fullName evidence="3">Tripartite tricarboxylate transporter TctB family protein</fullName>
    </submittedName>
</protein>
<organism evidence="3 4">
    <name type="scientific">Xylophilus rhododendri</name>
    <dbReference type="NCBI Taxonomy" id="2697032"/>
    <lineage>
        <taxon>Bacteria</taxon>
        <taxon>Pseudomonadati</taxon>
        <taxon>Pseudomonadota</taxon>
        <taxon>Betaproteobacteria</taxon>
        <taxon>Burkholderiales</taxon>
        <taxon>Xylophilus</taxon>
    </lineage>
</organism>
<dbReference type="AlphaFoldDB" id="A0A857J9X5"/>
<feature type="transmembrane region" description="Helical" evidence="1">
    <location>
        <begin position="83"/>
        <end position="116"/>
    </location>
</feature>
<keyword evidence="1" id="KW-1133">Transmembrane helix</keyword>
<evidence type="ECO:0000259" key="2">
    <source>
        <dbReference type="Pfam" id="PF07331"/>
    </source>
</evidence>
<feature type="transmembrane region" description="Helical" evidence="1">
    <location>
        <begin position="128"/>
        <end position="147"/>
    </location>
</feature>
<feature type="transmembrane region" description="Helical" evidence="1">
    <location>
        <begin position="12"/>
        <end position="31"/>
    </location>
</feature>
<evidence type="ECO:0000256" key="1">
    <source>
        <dbReference type="SAM" id="Phobius"/>
    </source>
</evidence>
<dbReference type="KEGG" id="xyk:GT347_24240"/>
<proteinExistence type="predicted"/>
<accession>A0A857J9X5</accession>
<sequence>MRPTKSFNKDYYGGALMVIIGLAAVYASIQYKLGTLQRMGPGFFPCAVGALLALSGLLIALSARGEKPQAETGGHHPTGLPDLRGGLCIVAGTVAFLVLGNYCGLLPATFAIVFICALGDRSNTVLQAFVLSVAMMVIATVVFWWALQLQLPLIKWGA</sequence>
<feature type="transmembrane region" description="Helical" evidence="1">
    <location>
        <begin position="43"/>
        <end position="63"/>
    </location>
</feature>
<reference evidence="3 4" key="1">
    <citation type="submission" date="2020-01" db="EMBL/GenBank/DDBJ databases">
        <title>Genome sequencing of strain KACC 21265.</title>
        <authorList>
            <person name="Heo J."/>
            <person name="Kim S.-J."/>
            <person name="Kim J.-S."/>
            <person name="Hong S.-B."/>
            <person name="Kwon S.-W."/>
        </authorList>
    </citation>
    <scope>NUCLEOTIDE SEQUENCE [LARGE SCALE GENOMIC DNA]</scope>
    <source>
        <strain evidence="3 4">KACC 21265</strain>
    </source>
</reference>
<dbReference type="InterPro" id="IPR009936">
    <property type="entry name" value="DUF1468"/>
</dbReference>
<keyword evidence="4" id="KW-1185">Reference proteome</keyword>
<dbReference type="Pfam" id="PF07331">
    <property type="entry name" value="TctB"/>
    <property type="match status" value="1"/>
</dbReference>
<evidence type="ECO:0000313" key="4">
    <source>
        <dbReference type="Proteomes" id="UP000464787"/>
    </source>
</evidence>
<keyword evidence="1" id="KW-0472">Membrane</keyword>
<feature type="domain" description="DUF1468" evidence="2">
    <location>
        <begin position="14"/>
        <end position="152"/>
    </location>
</feature>
<name>A0A857J9X5_9BURK</name>
<keyword evidence="1" id="KW-0812">Transmembrane</keyword>
<dbReference type="EMBL" id="CP047650">
    <property type="protein sequence ID" value="QHJ00821.1"/>
    <property type="molecule type" value="Genomic_DNA"/>
</dbReference>
<evidence type="ECO:0000313" key="3">
    <source>
        <dbReference type="EMBL" id="QHJ00821.1"/>
    </source>
</evidence>
<gene>
    <name evidence="3" type="ORF">GT347_24240</name>
</gene>
<dbReference type="Proteomes" id="UP000464787">
    <property type="component" value="Chromosome"/>
</dbReference>
<dbReference type="RefSeq" id="WP_160554630.1">
    <property type="nucleotide sequence ID" value="NZ_CP047650.1"/>
</dbReference>